<dbReference type="CDD" id="cd00761">
    <property type="entry name" value="Glyco_tranf_GTA_type"/>
    <property type="match status" value="1"/>
</dbReference>
<dbReference type="GO" id="GO:0016758">
    <property type="term" value="F:hexosyltransferase activity"/>
    <property type="evidence" value="ECO:0007669"/>
    <property type="project" value="UniProtKB-ARBA"/>
</dbReference>
<organism evidence="4 5">
    <name type="scientific">Spiribacter salilacus</name>
    <dbReference type="NCBI Taxonomy" id="2664894"/>
    <lineage>
        <taxon>Bacteria</taxon>
        <taxon>Pseudomonadati</taxon>
        <taxon>Pseudomonadota</taxon>
        <taxon>Gammaproteobacteria</taxon>
        <taxon>Chromatiales</taxon>
        <taxon>Ectothiorhodospiraceae</taxon>
        <taxon>Spiribacter</taxon>
    </lineage>
</organism>
<dbReference type="RefSeq" id="WP_153720074.1">
    <property type="nucleotide sequence ID" value="NZ_WJPP01000005.1"/>
</dbReference>
<dbReference type="PANTHER" id="PTHR22916:SF51">
    <property type="entry name" value="GLYCOSYLTRANSFERASE EPSH-RELATED"/>
    <property type="match status" value="1"/>
</dbReference>
<dbReference type="EMBL" id="WJPP01000005">
    <property type="protein sequence ID" value="MRH79029.1"/>
    <property type="molecule type" value="Genomic_DNA"/>
</dbReference>
<evidence type="ECO:0000256" key="2">
    <source>
        <dbReference type="ARBA" id="ARBA00022679"/>
    </source>
</evidence>
<gene>
    <name evidence="4" type="ORF">GH984_09980</name>
</gene>
<evidence type="ECO:0000256" key="1">
    <source>
        <dbReference type="ARBA" id="ARBA00022676"/>
    </source>
</evidence>
<sequence length="330" mass="36972">MPPQLSIIVPIYNAADTLKACIESVLTQPFEDFELILIDDGSTDHSHSICQQFAQTDKRITVQSQPNAGPSQSRNNGLEIAQGLYVTFLDSDDTVAPAFYPSAMAYMRSKDCDLFVVGIDRFISERDAITVNAGPIALETLYQLILETNFIGLSACNKVFRRQIITTHHITFHDVRFAEDLVFLGDFLQHTVTAAIDPRPLYHYHEQPNSITQKARHSKQISPQDLTVLEALELAETRYLKAGSGSIATTFKTRACRSALRLMLLMLQAGYADRNAYTHTHKRLRQGWTALARSRYQCWTIKVSAGLMALMPVELLRLAGLGWGRIKGIK</sequence>
<dbReference type="Pfam" id="PF00535">
    <property type="entry name" value="Glycos_transf_2"/>
    <property type="match status" value="1"/>
</dbReference>
<dbReference type="PANTHER" id="PTHR22916">
    <property type="entry name" value="GLYCOSYLTRANSFERASE"/>
    <property type="match status" value="1"/>
</dbReference>
<keyword evidence="1" id="KW-0328">Glycosyltransferase</keyword>
<evidence type="ECO:0000313" key="4">
    <source>
        <dbReference type="EMBL" id="MRH79029.1"/>
    </source>
</evidence>
<dbReference type="Proteomes" id="UP000433788">
    <property type="component" value="Unassembled WGS sequence"/>
</dbReference>
<evidence type="ECO:0000259" key="3">
    <source>
        <dbReference type="Pfam" id="PF00535"/>
    </source>
</evidence>
<dbReference type="SUPFAM" id="SSF53448">
    <property type="entry name" value="Nucleotide-diphospho-sugar transferases"/>
    <property type="match status" value="1"/>
</dbReference>
<evidence type="ECO:0000313" key="5">
    <source>
        <dbReference type="Proteomes" id="UP000433788"/>
    </source>
</evidence>
<keyword evidence="2 4" id="KW-0808">Transferase</keyword>
<feature type="domain" description="Glycosyltransferase 2-like" evidence="3">
    <location>
        <begin position="6"/>
        <end position="165"/>
    </location>
</feature>
<comment type="caution">
    <text evidence="4">The sequence shown here is derived from an EMBL/GenBank/DDBJ whole genome shotgun (WGS) entry which is preliminary data.</text>
</comment>
<dbReference type="InterPro" id="IPR001173">
    <property type="entry name" value="Glyco_trans_2-like"/>
</dbReference>
<name>A0A6N7QUE8_9GAMM</name>
<protein>
    <submittedName>
        <fullName evidence="4">Glycosyltransferase</fullName>
    </submittedName>
</protein>
<accession>A0A6N7QUE8</accession>
<proteinExistence type="predicted"/>
<dbReference type="InterPro" id="IPR029044">
    <property type="entry name" value="Nucleotide-diphossugar_trans"/>
</dbReference>
<keyword evidence="5" id="KW-1185">Reference proteome</keyword>
<dbReference type="AlphaFoldDB" id="A0A6N7QUE8"/>
<reference evidence="4 5" key="1">
    <citation type="submission" date="2019-11" db="EMBL/GenBank/DDBJ databases">
        <authorList>
            <person name="Zhang X.Y."/>
        </authorList>
    </citation>
    <scope>NUCLEOTIDE SEQUENCE [LARGE SCALE GENOMIC DNA]</scope>
    <source>
        <strain evidence="4 5">C176</strain>
    </source>
</reference>
<dbReference type="Gene3D" id="3.90.550.10">
    <property type="entry name" value="Spore Coat Polysaccharide Biosynthesis Protein SpsA, Chain A"/>
    <property type="match status" value="1"/>
</dbReference>